<evidence type="ECO:0008006" key="4">
    <source>
        <dbReference type="Google" id="ProtNLM"/>
    </source>
</evidence>
<accession>A0A060RLL1</accession>
<gene>
    <name evidence="2" type="ORF">BN963_SGAL_02272</name>
</gene>
<reference evidence="2 3" key="2">
    <citation type="submission" date="2014-05" db="EMBL/GenBank/DDBJ databases">
        <title>Genome sequence of Streptococcus gallolyticus.</title>
        <authorList>
            <person name="Del Campo R."/>
        </authorList>
    </citation>
    <scope>NUCLEOTIDE SEQUENCE [LARGE SCALE GENOMIC DNA]</scope>
    <source>
        <strain evidence="2 3">LMG17956</strain>
    </source>
</reference>
<dbReference type="Proteomes" id="UP000027584">
    <property type="component" value="Unassembled WGS sequence"/>
</dbReference>
<feature type="region of interest" description="Disordered" evidence="1">
    <location>
        <begin position="125"/>
        <end position="145"/>
    </location>
</feature>
<proteinExistence type="predicted"/>
<reference evidence="2 3" key="1">
    <citation type="submission" date="2014-02" db="EMBL/GenBank/DDBJ databases">
        <authorList>
            <person name="Manrique M."/>
        </authorList>
    </citation>
    <scope>NUCLEOTIDE SEQUENCE [LARGE SCALE GENOMIC DNA]</scope>
    <source>
        <strain evidence="2 3">LMG17956</strain>
    </source>
</reference>
<sequence length="145" mass="16148">MDIPKLGLNLGEKLRIADKEYRILNDGIKDVREPFGKLTFISYNGQDLIAEDGVLTGESRGLVLSVSSQALKEALTITLTEMTETELAEVNLSFGDEIDFDDIVVTYSQVNNNQIKLYASRVKKVDKTKVGQAPNQPKSQEQDKK</sequence>
<comment type="caution">
    <text evidence="2">The sequence shown here is derived from an EMBL/GenBank/DDBJ whole genome shotgun (WGS) entry which is preliminary data.</text>
</comment>
<evidence type="ECO:0000313" key="2">
    <source>
        <dbReference type="EMBL" id="CDO19064.1"/>
    </source>
</evidence>
<evidence type="ECO:0000313" key="3">
    <source>
        <dbReference type="Proteomes" id="UP000027584"/>
    </source>
</evidence>
<dbReference type="EMBL" id="CCBC010000215">
    <property type="protein sequence ID" value="CDO19064.1"/>
    <property type="molecule type" value="Genomic_DNA"/>
</dbReference>
<evidence type="ECO:0000256" key="1">
    <source>
        <dbReference type="SAM" id="MobiDB-lite"/>
    </source>
</evidence>
<organism evidence="2 3">
    <name type="scientific">Streptococcus gallolyticus</name>
    <dbReference type="NCBI Taxonomy" id="315405"/>
    <lineage>
        <taxon>Bacteria</taxon>
        <taxon>Bacillati</taxon>
        <taxon>Bacillota</taxon>
        <taxon>Bacilli</taxon>
        <taxon>Lactobacillales</taxon>
        <taxon>Streptococcaceae</taxon>
        <taxon>Streptococcus</taxon>
    </lineage>
</organism>
<protein>
    <recommendedName>
        <fullName evidence="4">Conjugal transfer protein</fullName>
    </recommendedName>
</protein>
<dbReference type="AlphaFoldDB" id="A0A060RLL1"/>
<name>A0A060RLL1_9STRE</name>